<dbReference type="RefSeq" id="WP_248601482.1">
    <property type="nucleotide sequence ID" value="NZ_JAJIAO010000001.1"/>
</dbReference>
<dbReference type="EC" id="5.4.99.18" evidence="3 4"/>
<dbReference type="PANTHER" id="PTHR23046">
    <property type="entry name" value="PHOSPHORIBOSYLAMINOIMIDAZOLE CARBOXYLASE CATALYTIC SUBUNIT"/>
    <property type="match status" value="1"/>
</dbReference>
<dbReference type="PANTHER" id="PTHR23046:SF2">
    <property type="entry name" value="PHOSPHORIBOSYLAMINOIMIDAZOLE CARBOXYLASE"/>
    <property type="match status" value="1"/>
</dbReference>
<feature type="binding site" evidence="3">
    <location>
        <position position="12"/>
    </location>
    <ligand>
        <name>substrate</name>
    </ligand>
</feature>
<protein>
    <recommendedName>
        <fullName evidence="3 4">N5-carboxyaminoimidazole ribonucleotide mutase</fullName>
        <shortName evidence="3 4">N5-CAIR mutase</shortName>
        <ecNumber evidence="3 4">5.4.99.18</ecNumber>
    </recommendedName>
    <alternativeName>
        <fullName evidence="3">5-(carboxyamino)imidazole ribonucleotide mutase</fullName>
    </alternativeName>
</protein>
<proteinExistence type="inferred from homology"/>
<keyword evidence="1 3" id="KW-0658">Purine biosynthesis</keyword>
<evidence type="ECO:0000259" key="5">
    <source>
        <dbReference type="SMART" id="SM01001"/>
    </source>
</evidence>
<reference evidence="6 7" key="1">
    <citation type="submission" date="2021-11" db="EMBL/GenBank/DDBJ databases">
        <title>Comparative genomics of bee honey and flower isolates.</title>
        <authorList>
            <person name="Bechtner J.D."/>
            <person name="Gallus M.K."/>
            <person name="Ehrmann M."/>
        </authorList>
    </citation>
    <scope>NUCLEOTIDE SEQUENCE [LARGE SCALE GENOMIC DNA]</scope>
    <source>
        <strain evidence="6 7">M161</strain>
    </source>
</reference>
<comment type="pathway">
    <text evidence="3 4">Purine metabolism; IMP biosynthesis via de novo pathway; 5-amino-1-(5-phospho-D-ribosyl)imidazole-4-carboxylate from 5-amino-1-(5-phospho-D-ribosyl)imidazole (N5-CAIR route): step 2/2.</text>
</comment>
<comment type="catalytic activity">
    <reaction evidence="3 4">
        <text>5-carboxyamino-1-(5-phospho-D-ribosyl)imidazole + H(+) = 5-amino-1-(5-phospho-D-ribosyl)imidazole-4-carboxylate</text>
        <dbReference type="Rhea" id="RHEA:13193"/>
        <dbReference type="ChEBI" id="CHEBI:15378"/>
        <dbReference type="ChEBI" id="CHEBI:58730"/>
        <dbReference type="ChEBI" id="CHEBI:77657"/>
        <dbReference type="EC" id="5.4.99.18"/>
    </reaction>
</comment>
<keyword evidence="2 3" id="KW-0413">Isomerase</keyword>
<dbReference type="PIRSF" id="PIRSF001338">
    <property type="entry name" value="AIR_carboxylase"/>
    <property type="match status" value="1"/>
</dbReference>
<dbReference type="Proteomes" id="UP001522905">
    <property type="component" value="Unassembled WGS sequence"/>
</dbReference>
<comment type="function">
    <text evidence="3 4">Catalyzes the conversion of N5-carboxyaminoimidazole ribonucleotide (N5-CAIR) to 4-carboxy-5-aminoimidazole ribonucleotide (CAIR).</text>
</comment>
<dbReference type="NCBIfam" id="TIGR01162">
    <property type="entry name" value="purE"/>
    <property type="match status" value="1"/>
</dbReference>
<dbReference type="HAMAP" id="MF_01929">
    <property type="entry name" value="PurE_classI"/>
    <property type="match status" value="1"/>
</dbReference>
<dbReference type="SUPFAM" id="SSF52255">
    <property type="entry name" value="N5-CAIR mutase (phosphoribosylaminoimidazole carboxylase, PurE)"/>
    <property type="match status" value="1"/>
</dbReference>
<keyword evidence="6" id="KW-0456">Lyase</keyword>
<comment type="similarity">
    <text evidence="3">Belongs to the AIR carboxylase family. Class I subfamily.</text>
</comment>
<dbReference type="SMART" id="SM01001">
    <property type="entry name" value="AIRC"/>
    <property type="match status" value="1"/>
</dbReference>
<comment type="caution">
    <text evidence="6">The sequence shown here is derived from an EMBL/GenBank/DDBJ whole genome shotgun (WGS) entry which is preliminary data.</text>
</comment>
<accession>A0ABT0I0X4</accession>
<dbReference type="GO" id="GO:0004638">
    <property type="term" value="F:phosphoribosylaminoimidazole carboxylase activity"/>
    <property type="evidence" value="ECO:0007669"/>
    <property type="project" value="UniProtKB-EC"/>
</dbReference>
<dbReference type="InterPro" id="IPR000031">
    <property type="entry name" value="PurE_dom"/>
</dbReference>
<evidence type="ECO:0000313" key="7">
    <source>
        <dbReference type="Proteomes" id="UP001522905"/>
    </source>
</evidence>
<feature type="binding site" evidence="3">
    <location>
        <position position="9"/>
    </location>
    <ligand>
        <name>substrate</name>
    </ligand>
</feature>
<organism evidence="6 7">
    <name type="scientific">Apilactobacillus xinyiensis</name>
    <dbReference type="NCBI Taxonomy" id="2841032"/>
    <lineage>
        <taxon>Bacteria</taxon>
        <taxon>Bacillati</taxon>
        <taxon>Bacillota</taxon>
        <taxon>Bacilli</taxon>
        <taxon>Lactobacillales</taxon>
        <taxon>Lactobacillaceae</taxon>
        <taxon>Apilactobacillus</taxon>
    </lineage>
</organism>
<evidence type="ECO:0000256" key="2">
    <source>
        <dbReference type="ARBA" id="ARBA00023235"/>
    </source>
</evidence>
<keyword evidence="7" id="KW-1185">Reference proteome</keyword>
<evidence type="ECO:0000256" key="3">
    <source>
        <dbReference type="HAMAP-Rule" id="MF_01929"/>
    </source>
</evidence>
<dbReference type="InterPro" id="IPR033747">
    <property type="entry name" value="PurE_ClassI"/>
</dbReference>
<sequence>MKVALVMGSISDWPVVKQTATVLDELGIDYDKKIISAHRMPDHLQQFAKNAKHEHYQAIIAAAGGAAHLPGMLAANTLVPVIGIPVFTKSLNGVDSLLSIVQMPFGVPVATVAVGSSGAKNAAFLAAQMMSMNDENIYHKLVQHRAKQSEEAIKSNEQLK</sequence>
<evidence type="ECO:0000256" key="1">
    <source>
        <dbReference type="ARBA" id="ARBA00022755"/>
    </source>
</evidence>
<dbReference type="Pfam" id="PF00731">
    <property type="entry name" value="AIRC"/>
    <property type="match status" value="1"/>
</dbReference>
<dbReference type="InterPro" id="IPR024694">
    <property type="entry name" value="PurE_prokaryotes"/>
</dbReference>
<evidence type="ECO:0000256" key="4">
    <source>
        <dbReference type="PIRNR" id="PIRNR001338"/>
    </source>
</evidence>
<evidence type="ECO:0000313" key="6">
    <source>
        <dbReference type="EMBL" id="MCK8624269.1"/>
    </source>
</evidence>
<dbReference type="GO" id="GO:0034023">
    <property type="term" value="F:5-(carboxyamino)imidazole ribonucleotide mutase activity"/>
    <property type="evidence" value="ECO:0007669"/>
    <property type="project" value="UniProtKB-EC"/>
</dbReference>
<feature type="domain" description="PurE" evidence="5">
    <location>
        <begin position="1"/>
        <end position="152"/>
    </location>
</feature>
<dbReference type="EMBL" id="JAJIAO010000001">
    <property type="protein sequence ID" value="MCK8624269.1"/>
    <property type="molecule type" value="Genomic_DNA"/>
</dbReference>
<feature type="binding site" evidence="3">
    <location>
        <position position="39"/>
    </location>
    <ligand>
        <name>substrate</name>
    </ligand>
</feature>
<dbReference type="Gene3D" id="3.40.50.1970">
    <property type="match status" value="1"/>
</dbReference>
<name>A0ABT0I0X4_9LACO</name>
<gene>
    <name evidence="3 6" type="primary">purE</name>
    <name evidence="6" type="ORF">LNP07_01855</name>
</gene>